<dbReference type="EMBL" id="JANPWB010000006">
    <property type="protein sequence ID" value="KAJ1180592.1"/>
    <property type="molecule type" value="Genomic_DNA"/>
</dbReference>
<comment type="caution">
    <text evidence="2">The sequence shown here is derived from an EMBL/GenBank/DDBJ whole genome shotgun (WGS) entry which is preliminary data.</text>
</comment>
<keyword evidence="3" id="KW-1185">Reference proteome</keyword>
<dbReference type="AlphaFoldDB" id="A0AAV7TVB9"/>
<gene>
    <name evidence="2" type="ORF">NDU88_005813</name>
</gene>
<evidence type="ECO:0000256" key="1">
    <source>
        <dbReference type="SAM" id="MobiDB-lite"/>
    </source>
</evidence>
<name>A0AAV7TVB9_PLEWA</name>
<accession>A0AAV7TVB9</accession>
<protein>
    <submittedName>
        <fullName evidence="2">Uncharacterized protein</fullName>
    </submittedName>
</protein>
<dbReference type="Proteomes" id="UP001066276">
    <property type="component" value="Chromosome 3_2"/>
</dbReference>
<sequence length="100" mass="10895">MRPHSRCGHYEIPAGAGFRPPAQRGSRPQHRSRLQMEPAMLQVCDRCSCTSRAFHCLLCGARDSPYRQPFPGDSNRQEKAGGRGTRNPLGSAASSATLAD</sequence>
<reference evidence="2" key="1">
    <citation type="journal article" date="2022" name="bioRxiv">
        <title>Sequencing and chromosome-scale assembly of the giantPleurodeles waltlgenome.</title>
        <authorList>
            <person name="Brown T."/>
            <person name="Elewa A."/>
            <person name="Iarovenko S."/>
            <person name="Subramanian E."/>
            <person name="Araus A.J."/>
            <person name="Petzold A."/>
            <person name="Susuki M."/>
            <person name="Suzuki K.-i.T."/>
            <person name="Hayashi T."/>
            <person name="Toyoda A."/>
            <person name="Oliveira C."/>
            <person name="Osipova E."/>
            <person name="Leigh N.D."/>
            <person name="Simon A."/>
            <person name="Yun M.H."/>
        </authorList>
    </citation>
    <scope>NUCLEOTIDE SEQUENCE</scope>
    <source>
        <strain evidence="2">20211129_DDA</strain>
        <tissue evidence="2">Liver</tissue>
    </source>
</reference>
<proteinExistence type="predicted"/>
<evidence type="ECO:0000313" key="3">
    <source>
        <dbReference type="Proteomes" id="UP001066276"/>
    </source>
</evidence>
<organism evidence="2 3">
    <name type="scientific">Pleurodeles waltl</name>
    <name type="common">Iberian ribbed newt</name>
    <dbReference type="NCBI Taxonomy" id="8319"/>
    <lineage>
        <taxon>Eukaryota</taxon>
        <taxon>Metazoa</taxon>
        <taxon>Chordata</taxon>
        <taxon>Craniata</taxon>
        <taxon>Vertebrata</taxon>
        <taxon>Euteleostomi</taxon>
        <taxon>Amphibia</taxon>
        <taxon>Batrachia</taxon>
        <taxon>Caudata</taxon>
        <taxon>Salamandroidea</taxon>
        <taxon>Salamandridae</taxon>
        <taxon>Pleurodelinae</taxon>
        <taxon>Pleurodeles</taxon>
    </lineage>
</organism>
<feature type="region of interest" description="Disordered" evidence="1">
    <location>
        <begin position="63"/>
        <end position="100"/>
    </location>
</feature>
<evidence type="ECO:0000313" key="2">
    <source>
        <dbReference type="EMBL" id="KAJ1180592.1"/>
    </source>
</evidence>
<feature type="region of interest" description="Disordered" evidence="1">
    <location>
        <begin position="1"/>
        <end position="33"/>
    </location>
</feature>